<organism evidence="2 3">
    <name type="scientific">Paramormyrops kingsleyae</name>
    <dbReference type="NCBI Taxonomy" id="1676925"/>
    <lineage>
        <taxon>Eukaryota</taxon>
        <taxon>Metazoa</taxon>
        <taxon>Chordata</taxon>
        <taxon>Craniata</taxon>
        <taxon>Vertebrata</taxon>
        <taxon>Euteleostomi</taxon>
        <taxon>Actinopterygii</taxon>
        <taxon>Neopterygii</taxon>
        <taxon>Teleostei</taxon>
        <taxon>Osteoglossocephala</taxon>
        <taxon>Osteoglossomorpha</taxon>
        <taxon>Osteoglossiformes</taxon>
        <taxon>Mormyridae</taxon>
        <taxon>Paramormyrops</taxon>
    </lineage>
</organism>
<evidence type="ECO:0000313" key="2">
    <source>
        <dbReference type="Ensembl" id="ENSPKIP00000034551.1"/>
    </source>
</evidence>
<dbReference type="SUPFAM" id="SSF47986">
    <property type="entry name" value="DEATH domain"/>
    <property type="match status" value="1"/>
</dbReference>
<name>A0A3B3SWQ1_9TELE</name>
<evidence type="ECO:0000313" key="3">
    <source>
        <dbReference type="Proteomes" id="UP000261540"/>
    </source>
</evidence>
<dbReference type="GeneTree" id="ENSGT00990000205101"/>
<dbReference type="Ensembl" id="ENSPKIT00000015463.1">
    <property type="protein sequence ID" value="ENSPKIP00000034547.1"/>
    <property type="gene ID" value="ENSPKIG00000013828.1"/>
</dbReference>
<dbReference type="PROSITE" id="PS50209">
    <property type="entry name" value="CARD"/>
    <property type="match status" value="1"/>
</dbReference>
<proteinExistence type="predicted"/>
<keyword evidence="3" id="KW-1185">Reference proteome</keyword>
<dbReference type="GO" id="GO:0042981">
    <property type="term" value="P:regulation of apoptotic process"/>
    <property type="evidence" value="ECO:0007669"/>
    <property type="project" value="InterPro"/>
</dbReference>
<dbReference type="AlphaFoldDB" id="A0A3B3SWQ1"/>
<dbReference type="STRING" id="1676925.ENSPKIP00000034547"/>
<dbReference type="Ensembl" id="ENSPKIT00000015467.1">
    <property type="protein sequence ID" value="ENSPKIP00000034551.1"/>
    <property type="gene ID" value="ENSPKIG00000013828.1"/>
</dbReference>
<feature type="domain" description="CARD" evidence="1">
    <location>
        <begin position="91"/>
        <end position="184"/>
    </location>
</feature>
<reference evidence="2" key="1">
    <citation type="submission" date="2025-05" db="UniProtKB">
        <authorList>
            <consortium name="Ensembl"/>
        </authorList>
    </citation>
    <scope>IDENTIFICATION</scope>
</reference>
<sequence length="184" mass="20697">VSHLGLWSILPRCHTVTSLPIEAGRLLRGASSTLYQSSGRKNRNVLIGTHYAQHLHAKHKIVPIIYVYTYVALLDHNLPRGLTEVPYTSCVRIMASETLMQVRTKFVEKVTGPTLSLLLDDLLMDGVFNEGEMEQVKEEFRMRAEKARAVIDMTRKKGNAASDKLIARLQQRDPSLFQDLGLVA</sequence>
<dbReference type="InterPro" id="IPR001315">
    <property type="entry name" value="CARD"/>
</dbReference>
<dbReference type="SMART" id="SM00114">
    <property type="entry name" value="CARD"/>
    <property type="match status" value="1"/>
</dbReference>
<dbReference type="InterPro" id="IPR011029">
    <property type="entry name" value="DEATH-like_dom_sf"/>
</dbReference>
<accession>A0A3B3SWQ1</accession>
<dbReference type="Gene3D" id="1.10.533.10">
    <property type="entry name" value="Death Domain, Fas"/>
    <property type="match status" value="1"/>
</dbReference>
<evidence type="ECO:0000259" key="1">
    <source>
        <dbReference type="PROSITE" id="PS50209"/>
    </source>
</evidence>
<dbReference type="Pfam" id="PF00619">
    <property type="entry name" value="CARD"/>
    <property type="match status" value="1"/>
</dbReference>
<protein>
    <recommendedName>
        <fullName evidence="1">CARD domain-containing protein</fullName>
    </recommendedName>
</protein>
<dbReference type="Proteomes" id="UP000261540">
    <property type="component" value="Unplaced"/>
</dbReference>